<reference evidence="1" key="1">
    <citation type="submission" date="2020-03" db="EMBL/GenBank/DDBJ databases">
        <title>The deep terrestrial virosphere.</title>
        <authorList>
            <person name="Holmfeldt K."/>
            <person name="Nilsson E."/>
            <person name="Simone D."/>
            <person name="Lopez-Fernandez M."/>
            <person name="Wu X."/>
            <person name="de Brujin I."/>
            <person name="Lundin D."/>
            <person name="Andersson A."/>
            <person name="Bertilsson S."/>
            <person name="Dopson M."/>
        </authorList>
    </citation>
    <scope>NUCLEOTIDE SEQUENCE</scope>
    <source>
        <strain evidence="1">MM415A01919</strain>
    </source>
</reference>
<name>A0A6M3JZU6_9ZZZZ</name>
<gene>
    <name evidence="1" type="ORF">MM415A01919_0010</name>
</gene>
<dbReference type="EMBL" id="MT142124">
    <property type="protein sequence ID" value="QJA74851.1"/>
    <property type="molecule type" value="Genomic_DNA"/>
</dbReference>
<evidence type="ECO:0008006" key="2">
    <source>
        <dbReference type="Google" id="ProtNLM"/>
    </source>
</evidence>
<organism evidence="1">
    <name type="scientific">viral metagenome</name>
    <dbReference type="NCBI Taxonomy" id="1070528"/>
    <lineage>
        <taxon>unclassified sequences</taxon>
        <taxon>metagenomes</taxon>
        <taxon>organismal metagenomes</taxon>
    </lineage>
</organism>
<evidence type="ECO:0000313" key="1">
    <source>
        <dbReference type="EMBL" id="QJA74851.1"/>
    </source>
</evidence>
<protein>
    <recommendedName>
        <fullName evidence="2">Tail protein</fullName>
    </recommendedName>
</protein>
<proteinExistence type="predicted"/>
<accession>A0A6M3JZU6</accession>
<dbReference type="AlphaFoldDB" id="A0A6M3JZU6"/>
<sequence length="258" mass="26569">MDILGAVRKWFSGAFTGLSDVPNFTGQAGKYLRIKATEDGLETGVPAGGGTPGDIVVAETAYGQSPTAGAATEYSRSDHSHGTTDNTFVSHDHSGATEGTSLVPATLRVPNGAGGTTVDAAGEICVDTTSKTVNFYDGAAEAVLNPTLDKSFVILDPVGTDDWPLWRAPVAITLVQIDYLCLGGTNWIGQLQECDANGINGADVQAADTTATSAGGNVQVVSFSNASIDAGDYVGIKSTSISGTPTCLVVTFRYRQNP</sequence>